<keyword evidence="2" id="KW-1185">Reference proteome</keyword>
<dbReference type="RefSeq" id="WP_103052475.1">
    <property type="nucleotide sequence ID" value="NZ_POWF01000007.1"/>
</dbReference>
<dbReference type="AlphaFoldDB" id="A0A2K1DX63"/>
<gene>
    <name evidence="1" type="ORF">C1T31_10590</name>
</gene>
<protein>
    <submittedName>
        <fullName evidence="1">Uncharacterized protein</fullName>
    </submittedName>
</protein>
<evidence type="ECO:0000313" key="2">
    <source>
        <dbReference type="Proteomes" id="UP000236641"/>
    </source>
</evidence>
<proteinExistence type="predicted"/>
<dbReference type="Proteomes" id="UP000236641">
    <property type="component" value="Unassembled WGS sequence"/>
</dbReference>
<dbReference type="OrthoDB" id="1440039at2"/>
<dbReference type="EMBL" id="POWF01000007">
    <property type="protein sequence ID" value="PNQ72593.1"/>
    <property type="molecule type" value="Genomic_DNA"/>
</dbReference>
<evidence type="ECO:0000313" key="1">
    <source>
        <dbReference type="EMBL" id="PNQ72593.1"/>
    </source>
</evidence>
<reference evidence="1 2" key="1">
    <citation type="submission" date="2018-01" db="EMBL/GenBank/DDBJ databases">
        <title>The draft genome of Hanstruepera neustonica JCM19743.</title>
        <authorList>
            <person name="He R.-H."/>
            <person name="Du Z.-J."/>
        </authorList>
    </citation>
    <scope>NUCLEOTIDE SEQUENCE [LARGE SCALE GENOMIC DNA]</scope>
    <source>
        <strain evidence="1 2">JCM19743</strain>
    </source>
</reference>
<accession>A0A2K1DX63</accession>
<organism evidence="1 2">
    <name type="scientific">Hanstruepera neustonica</name>
    <dbReference type="NCBI Taxonomy" id="1445657"/>
    <lineage>
        <taxon>Bacteria</taxon>
        <taxon>Pseudomonadati</taxon>
        <taxon>Bacteroidota</taxon>
        <taxon>Flavobacteriia</taxon>
        <taxon>Flavobacteriales</taxon>
        <taxon>Flavobacteriaceae</taxon>
        <taxon>Hanstruepera</taxon>
    </lineage>
</organism>
<comment type="caution">
    <text evidence="1">The sequence shown here is derived from an EMBL/GenBank/DDBJ whole genome shotgun (WGS) entry which is preliminary data.</text>
</comment>
<sequence>MILRKTNPAMNENEYLNNIQDSNTNFIHALIENNFVLPNETPVEIHPYKNDLPLENYDNYIIGTFPPISYLNDNILLNNEDLNTLHDPNERLLSAPGIPFYHGNTKKISLWQYILDQNLFNHVFEELDRLTAKDFLINYLQDSRINYSDIIDSTKRIEYSPSDSCLRDIVINDDLLKHIFVNNNVNRLLFNTASVFSVNGLKVHANNVLNGIIGRINVNNTANSFDLFFRALQDRNCIIKFSIENDNWVQVNVNNRAELSNTFSSKIIFKAKIIIPAKNNFFNNEQEITKEIYVVTPFSPAARGRVNSNPVILNWRQQNNNQDGGVLLKLIYQSFLRFNQEDLTFLHGLNVE</sequence>
<name>A0A2K1DX63_9FLAO</name>